<dbReference type="Pfam" id="PF00990">
    <property type="entry name" value="GGDEF"/>
    <property type="match status" value="1"/>
</dbReference>
<dbReference type="InterPro" id="IPR000160">
    <property type="entry name" value="GGDEF_dom"/>
</dbReference>
<dbReference type="InterPro" id="IPR043128">
    <property type="entry name" value="Rev_trsase/Diguanyl_cyclase"/>
</dbReference>
<dbReference type="PROSITE" id="PS50883">
    <property type="entry name" value="EAL"/>
    <property type="match status" value="1"/>
</dbReference>
<evidence type="ECO:0000259" key="10">
    <source>
        <dbReference type="PROSITE" id="PS50883"/>
    </source>
</evidence>
<evidence type="ECO:0000259" key="8">
    <source>
        <dbReference type="PROSITE" id="PS50112"/>
    </source>
</evidence>
<keyword evidence="4 7" id="KW-0812">Transmembrane</keyword>
<dbReference type="SMART" id="SM00267">
    <property type="entry name" value="GGDEF"/>
    <property type="match status" value="1"/>
</dbReference>
<dbReference type="SUPFAM" id="SSF55073">
    <property type="entry name" value="Nucleotide cyclase"/>
    <property type="match status" value="1"/>
</dbReference>
<dbReference type="InterPro" id="IPR000014">
    <property type="entry name" value="PAS"/>
</dbReference>
<accession>A0A1N7J6Q3</accession>
<evidence type="ECO:0000313" key="12">
    <source>
        <dbReference type="EMBL" id="SIS44916.1"/>
    </source>
</evidence>
<feature type="domain" description="GGDEF" evidence="11">
    <location>
        <begin position="565"/>
        <end position="700"/>
    </location>
</feature>
<dbReference type="Gene3D" id="3.30.450.20">
    <property type="entry name" value="PAS domain"/>
    <property type="match status" value="3"/>
</dbReference>
<evidence type="ECO:0000256" key="1">
    <source>
        <dbReference type="ARBA" id="ARBA00001946"/>
    </source>
</evidence>
<dbReference type="InterPro" id="IPR029787">
    <property type="entry name" value="Nucleotide_cyclase"/>
</dbReference>
<dbReference type="PROSITE" id="PS50887">
    <property type="entry name" value="GGDEF"/>
    <property type="match status" value="1"/>
</dbReference>
<dbReference type="FunFam" id="3.30.70.270:FF:000001">
    <property type="entry name" value="Diguanylate cyclase domain protein"/>
    <property type="match status" value="1"/>
</dbReference>
<proteinExistence type="predicted"/>
<evidence type="ECO:0000256" key="2">
    <source>
        <dbReference type="ARBA" id="ARBA00004651"/>
    </source>
</evidence>
<evidence type="ECO:0000259" key="9">
    <source>
        <dbReference type="PROSITE" id="PS50113"/>
    </source>
</evidence>
<dbReference type="SMART" id="SM01049">
    <property type="entry name" value="Cache_2"/>
    <property type="match status" value="1"/>
</dbReference>
<feature type="domain" description="PAC" evidence="9">
    <location>
        <begin position="480"/>
        <end position="532"/>
    </location>
</feature>
<dbReference type="CDD" id="cd00130">
    <property type="entry name" value="PAS"/>
    <property type="match status" value="1"/>
</dbReference>
<keyword evidence="3" id="KW-1003">Cell membrane</keyword>
<dbReference type="NCBIfam" id="TIGR00254">
    <property type="entry name" value="GGDEF"/>
    <property type="match status" value="1"/>
</dbReference>
<dbReference type="PANTHER" id="PTHR44757:SF2">
    <property type="entry name" value="BIOFILM ARCHITECTURE MAINTENANCE PROTEIN MBAA"/>
    <property type="match status" value="1"/>
</dbReference>
<reference evidence="13" key="1">
    <citation type="submission" date="2017-01" db="EMBL/GenBank/DDBJ databases">
        <authorList>
            <person name="Varghese N."/>
            <person name="Submissions S."/>
        </authorList>
    </citation>
    <scope>NUCLEOTIDE SEQUENCE [LARGE SCALE GENOMIC DNA]</scope>
    <source>
        <strain evidence="13">DSM 22306</strain>
    </source>
</reference>
<dbReference type="EMBL" id="FTOE01000001">
    <property type="protein sequence ID" value="SIS44916.1"/>
    <property type="molecule type" value="Genomic_DNA"/>
</dbReference>
<sequence length="964" mass="109189">MFNIISLRIDARSIPRYQTWGMMAIISLLLITIFIFFISRQYLADDKRIASLYQETLDEQKSRLKAELGSAQDYIRFMSQQADVVLKDDVKAEVDQAYSVMNAIYQSTKGQHSDQDIKQLINDALRDVRFFNGRGYLFIDDMQGKCILLPTAPQFEGQSLWDNQDDSGRYIMRSLVDAVKNPAAAGYSRYRWYPPGNATEMKDKITYVRYFEPFDWIIGAGDYVFQAENDLKKATLARLSSQRFGQYGYISILDQEGNVLFTPQTSAKQLPIHYSLLPDIHERRAVESIMATAMEGGGFTEYDWFVSDSSEHISSKLSLVEVVPLWGWVLVAGVYPEEIQEVFLRERDNQQQNLKDDGWRLLLALAGVGVFMMLIVWVYGQWLKRLFLNYQADIDVKQEQIEGDAQALKIASRVFDTAHEAIMVTDPSTKIVAVNHAFTVITGYQLAEVLGKTPRMLSSGRHSSEFYHDIWSSLATSDQWCGEIWNRKKSGKSFPEQLSISVSKDAAGKIVNYIATFSDVTDKKHAEEQLRYLAEYDDLTGLPNRHLLIDRVNQTIARAKRNELRCFSLMFIDLDRFKNINDSLGHGIGDMVLQEVAQRLEGAVREIDTVSRIGGDEFVILISGKRDDSSISAANLAQRLLKLVSEPIQDDALDLIVTPSIGIASYPADGQDFATLLKNADAALYFAKSQGRNNYKFYNRKMNEKAAARLIMENALRQAIEKGEFELYYQPQYCLVNKTISGCEVLLRWFHDDKFIPPDVFIPLAEETGLIPSIGQWVLEQGCHQGAQWISKGINIPTVAINVSAFQFQHEFYRMVDNALRKTGFPANRLELEVTESALMADAVRTQRLLTAFKKSGIKISLDDFGTGYSSLAYLKKFSLDKLKIDRAFIDGLPDDKDDMAITASILDVAKHLGLETIAEGVETQEQLDFLEAYGCDNVQGYYFSKPIPASEFELLINASNDIR</sequence>
<dbReference type="PANTHER" id="PTHR44757">
    <property type="entry name" value="DIGUANYLATE CYCLASE DGCP"/>
    <property type="match status" value="1"/>
</dbReference>
<dbReference type="SMART" id="SM00052">
    <property type="entry name" value="EAL"/>
    <property type="match status" value="1"/>
</dbReference>
<dbReference type="CDD" id="cd01948">
    <property type="entry name" value="EAL"/>
    <property type="match status" value="1"/>
</dbReference>
<dbReference type="PROSITE" id="PS50113">
    <property type="entry name" value="PAC"/>
    <property type="match status" value="1"/>
</dbReference>
<dbReference type="GO" id="GO:0005886">
    <property type="term" value="C:plasma membrane"/>
    <property type="evidence" value="ECO:0007669"/>
    <property type="project" value="UniProtKB-SubCell"/>
</dbReference>
<evidence type="ECO:0000313" key="13">
    <source>
        <dbReference type="Proteomes" id="UP000185999"/>
    </source>
</evidence>
<dbReference type="AlphaFoldDB" id="A0A1N7J6Q3"/>
<keyword evidence="5 7" id="KW-1133">Transmembrane helix</keyword>
<dbReference type="Proteomes" id="UP000185999">
    <property type="component" value="Unassembled WGS sequence"/>
</dbReference>
<dbReference type="CDD" id="cd01949">
    <property type="entry name" value="GGDEF"/>
    <property type="match status" value="1"/>
</dbReference>
<dbReference type="SMART" id="SM00086">
    <property type="entry name" value="PAC"/>
    <property type="match status" value="1"/>
</dbReference>
<feature type="domain" description="PAS" evidence="8">
    <location>
        <begin position="407"/>
        <end position="453"/>
    </location>
</feature>
<dbReference type="Pfam" id="PF08269">
    <property type="entry name" value="dCache_2"/>
    <property type="match status" value="1"/>
</dbReference>
<dbReference type="PROSITE" id="PS50112">
    <property type="entry name" value="PAS"/>
    <property type="match status" value="1"/>
</dbReference>
<dbReference type="SMART" id="SM00091">
    <property type="entry name" value="PAS"/>
    <property type="match status" value="1"/>
</dbReference>
<evidence type="ECO:0000256" key="7">
    <source>
        <dbReference type="SAM" id="Phobius"/>
    </source>
</evidence>
<feature type="domain" description="EAL" evidence="10">
    <location>
        <begin position="709"/>
        <end position="961"/>
    </location>
</feature>
<comment type="subcellular location">
    <subcellularLocation>
        <location evidence="2">Cell membrane</location>
        <topology evidence="2">Multi-pass membrane protein</topology>
    </subcellularLocation>
</comment>
<dbReference type="Gene3D" id="3.30.70.270">
    <property type="match status" value="1"/>
</dbReference>
<dbReference type="InterPro" id="IPR035965">
    <property type="entry name" value="PAS-like_dom_sf"/>
</dbReference>
<keyword evidence="13" id="KW-1185">Reference proteome</keyword>
<dbReference type="InterPro" id="IPR052155">
    <property type="entry name" value="Biofilm_reg_signaling"/>
</dbReference>
<feature type="transmembrane region" description="Helical" evidence="7">
    <location>
        <begin position="361"/>
        <end position="380"/>
    </location>
</feature>
<dbReference type="InterPro" id="IPR004010">
    <property type="entry name" value="Double_Cache_2"/>
</dbReference>
<dbReference type="InterPro" id="IPR001633">
    <property type="entry name" value="EAL_dom"/>
</dbReference>
<dbReference type="SUPFAM" id="SSF55785">
    <property type="entry name" value="PYP-like sensor domain (PAS domain)"/>
    <property type="match status" value="1"/>
</dbReference>
<dbReference type="Pfam" id="PF13426">
    <property type="entry name" value="PAS_9"/>
    <property type="match status" value="1"/>
</dbReference>
<dbReference type="SUPFAM" id="SSF141868">
    <property type="entry name" value="EAL domain-like"/>
    <property type="match status" value="1"/>
</dbReference>
<dbReference type="GO" id="GO:0003824">
    <property type="term" value="F:catalytic activity"/>
    <property type="evidence" value="ECO:0007669"/>
    <property type="project" value="UniProtKB-ARBA"/>
</dbReference>
<feature type="transmembrane region" description="Helical" evidence="7">
    <location>
        <begin position="20"/>
        <end position="38"/>
    </location>
</feature>
<dbReference type="STRING" id="619304.SAMN05421760_101682"/>
<gene>
    <name evidence="12" type="ORF">SAMN05421760_101682</name>
</gene>
<evidence type="ECO:0000256" key="5">
    <source>
        <dbReference type="ARBA" id="ARBA00022989"/>
    </source>
</evidence>
<dbReference type="Gene3D" id="3.20.20.450">
    <property type="entry name" value="EAL domain"/>
    <property type="match status" value="1"/>
</dbReference>
<dbReference type="Pfam" id="PF00563">
    <property type="entry name" value="EAL"/>
    <property type="match status" value="1"/>
</dbReference>
<dbReference type="InterPro" id="IPR033480">
    <property type="entry name" value="sCache_2"/>
</dbReference>
<evidence type="ECO:0000259" key="11">
    <source>
        <dbReference type="PROSITE" id="PS50887"/>
    </source>
</evidence>
<dbReference type="InterPro" id="IPR001610">
    <property type="entry name" value="PAC"/>
</dbReference>
<evidence type="ECO:0000256" key="3">
    <source>
        <dbReference type="ARBA" id="ARBA00022475"/>
    </source>
</evidence>
<keyword evidence="6 7" id="KW-0472">Membrane</keyword>
<dbReference type="NCBIfam" id="TIGR00229">
    <property type="entry name" value="sensory_box"/>
    <property type="match status" value="1"/>
</dbReference>
<comment type="cofactor">
    <cofactor evidence="1">
        <name>Mg(2+)</name>
        <dbReference type="ChEBI" id="CHEBI:18420"/>
    </cofactor>
</comment>
<dbReference type="InterPro" id="IPR035919">
    <property type="entry name" value="EAL_sf"/>
</dbReference>
<protein>
    <submittedName>
        <fullName evidence="12">PAS domain S-box-containing protein/diguanylate cyclase (GGDEF) domain-containing protein</fullName>
    </submittedName>
</protein>
<dbReference type="OrthoDB" id="8416215at2"/>
<evidence type="ECO:0000256" key="6">
    <source>
        <dbReference type="ARBA" id="ARBA00023136"/>
    </source>
</evidence>
<name>A0A1N7J6Q3_9GAMM</name>
<evidence type="ECO:0000256" key="4">
    <source>
        <dbReference type="ARBA" id="ARBA00022692"/>
    </source>
</evidence>
<dbReference type="InterPro" id="IPR000700">
    <property type="entry name" value="PAS-assoc_C"/>
</dbReference>
<organism evidence="12 13">
    <name type="scientific">Neptunomonas antarctica</name>
    <dbReference type="NCBI Taxonomy" id="619304"/>
    <lineage>
        <taxon>Bacteria</taxon>
        <taxon>Pseudomonadati</taxon>
        <taxon>Pseudomonadota</taxon>
        <taxon>Gammaproteobacteria</taxon>
        <taxon>Oceanospirillales</taxon>
        <taxon>Oceanospirillaceae</taxon>
        <taxon>Neptunomonas</taxon>
    </lineage>
</organism>